<gene>
    <name evidence="2" type="ORF">SNEC2469_LOCUS25096</name>
</gene>
<dbReference type="Proteomes" id="UP000601435">
    <property type="component" value="Unassembled WGS sequence"/>
</dbReference>
<keyword evidence="1" id="KW-0812">Transmembrane</keyword>
<evidence type="ECO:0000313" key="2">
    <source>
        <dbReference type="EMBL" id="CAE7835402.1"/>
    </source>
</evidence>
<organism evidence="2 3">
    <name type="scientific">Symbiodinium necroappetens</name>
    <dbReference type="NCBI Taxonomy" id="1628268"/>
    <lineage>
        <taxon>Eukaryota</taxon>
        <taxon>Sar</taxon>
        <taxon>Alveolata</taxon>
        <taxon>Dinophyceae</taxon>
        <taxon>Suessiales</taxon>
        <taxon>Symbiodiniaceae</taxon>
        <taxon>Symbiodinium</taxon>
    </lineage>
</organism>
<feature type="transmembrane region" description="Helical" evidence="1">
    <location>
        <begin position="12"/>
        <end position="32"/>
    </location>
</feature>
<keyword evidence="1" id="KW-1133">Transmembrane helix</keyword>
<evidence type="ECO:0000256" key="1">
    <source>
        <dbReference type="SAM" id="Phobius"/>
    </source>
</evidence>
<keyword evidence="3" id="KW-1185">Reference proteome</keyword>
<dbReference type="OrthoDB" id="415566at2759"/>
<evidence type="ECO:0000313" key="3">
    <source>
        <dbReference type="Proteomes" id="UP000601435"/>
    </source>
</evidence>
<dbReference type="EMBL" id="CAJNJA010049043">
    <property type="protein sequence ID" value="CAE7835402.1"/>
    <property type="molecule type" value="Genomic_DNA"/>
</dbReference>
<proteinExistence type="predicted"/>
<name>A0A812ZMN2_9DINO</name>
<accession>A0A812ZMN2</accession>
<protein>
    <submittedName>
        <fullName evidence="2">Uncharacterized protein</fullName>
    </submittedName>
</protein>
<reference evidence="2" key="1">
    <citation type="submission" date="2021-02" db="EMBL/GenBank/DDBJ databases">
        <authorList>
            <person name="Dougan E. K."/>
            <person name="Rhodes N."/>
            <person name="Thang M."/>
            <person name="Chan C."/>
        </authorList>
    </citation>
    <scope>NUCLEOTIDE SEQUENCE</scope>
</reference>
<keyword evidence="1" id="KW-0472">Membrane</keyword>
<sequence>MVSEDFWRQLLLVLPLTAVMGVLLGLNIILALRRQARALQDLARHLALEKCDSIRRSVRNLDTFLFPMCLVELPEFLQMGQLVRHEVAREAGQLRCFESHEADGVSASSGTVFVSHQWAGFDHPDPEGRQYSSILLALQGLQERGIACGYIWVDYTSIPQVNEFQQQAAVNSLAVYASHCSVLVAVAPTCTHADTGAEVNLQTYGSRGWCRLELLSYKTGSGLRSGDATIYICDDSGLRNGAADESIADQSILHVLGGSFTCCSRKHPDNMPCDRHKIRDVLLGIYWRLSCIKRDGDLVLASWAREMLQIADTDTEKYFPSHSMYRTASGAQLQEHFDGYLPLLREMFATDSEQGSDSDQHAFVRGTFFTV</sequence>
<comment type="caution">
    <text evidence="2">The sequence shown here is derived from an EMBL/GenBank/DDBJ whole genome shotgun (WGS) entry which is preliminary data.</text>
</comment>
<dbReference type="AlphaFoldDB" id="A0A812ZMN2"/>